<gene>
    <name evidence="4" type="ORF">QBC47DRAFT_299754</name>
</gene>
<dbReference type="EMBL" id="MU839833">
    <property type="protein sequence ID" value="KAK1755842.1"/>
    <property type="molecule type" value="Genomic_DNA"/>
</dbReference>
<feature type="domain" description="Metallo-beta-lactamase" evidence="3">
    <location>
        <begin position="316"/>
        <end position="368"/>
    </location>
</feature>
<dbReference type="GO" id="GO:0070290">
    <property type="term" value="F:N-acylphosphatidylethanolamine-specific phospholipase D activity"/>
    <property type="evidence" value="ECO:0007669"/>
    <property type="project" value="InterPro"/>
</dbReference>
<dbReference type="GO" id="GO:0070292">
    <property type="term" value="P:N-acylphosphatidylethanolamine metabolic process"/>
    <property type="evidence" value="ECO:0007669"/>
    <property type="project" value="TreeGrafter"/>
</dbReference>
<sequence length="411" mass="45386">MTTTVYTSTVTKQSGLVNAPDDADRAPHHVRNHAGKTVRFQNPHPSAGEQMGILQMVRTMLGGRLSGELTNPDISGVKVPVVTPAFLPRDQSPPSLRATWLGHACYLVEFPSGLRVLFDPVFEDRCAPVQFVGPRRYSPPPCGLGDIPAVDAVVISHSHYDHLSHPTVTQLARAHPNAQFFVGLGLESWFRGSGIERVVEMDWWEDAELVLERQKKNHDGKLSDENDGNGGGPPDVISARISCLPSQHSSGRTGFNKDHTLWASWAVYSGGKSVWFGGDTGYRCTREKEPVVTGEDGVDRHDAPGYKSLPVCPDFADIGRLRGPFDLGLIPIAAYKPRKFFSWMHADPFDAVEIFRDTRCKRAMGIHWGTWVLTSEEPNEPPRLLREALKREGIAETGVFDVCAVGESREF</sequence>
<feature type="domain" description="Metallo-beta-lactamase" evidence="3">
    <location>
        <begin position="115"/>
        <end position="282"/>
    </location>
</feature>
<feature type="binding site" evidence="1">
    <location>
        <position position="160"/>
    </location>
    <ligand>
        <name>an N-acyl-1,2-diacyl-sn-glycero-3-phosphoethanolamine</name>
        <dbReference type="ChEBI" id="CHEBI:62537"/>
    </ligand>
</feature>
<organism evidence="4 5">
    <name type="scientific">Echria macrotheca</name>
    <dbReference type="NCBI Taxonomy" id="438768"/>
    <lineage>
        <taxon>Eukaryota</taxon>
        <taxon>Fungi</taxon>
        <taxon>Dikarya</taxon>
        <taxon>Ascomycota</taxon>
        <taxon>Pezizomycotina</taxon>
        <taxon>Sordariomycetes</taxon>
        <taxon>Sordariomycetidae</taxon>
        <taxon>Sordariales</taxon>
        <taxon>Schizotheciaceae</taxon>
        <taxon>Echria</taxon>
    </lineage>
</organism>
<dbReference type="GO" id="GO:0005737">
    <property type="term" value="C:cytoplasm"/>
    <property type="evidence" value="ECO:0007669"/>
    <property type="project" value="TreeGrafter"/>
</dbReference>
<feature type="region of interest" description="Disordered" evidence="2">
    <location>
        <begin position="216"/>
        <end position="238"/>
    </location>
</feature>
<dbReference type="PANTHER" id="PTHR15032">
    <property type="entry name" value="N-ACYL-PHOSPHATIDYLETHANOLAMINE-HYDROLYZING PHOSPHOLIPASE D"/>
    <property type="match status" value="1"/>
</dbReference>
<dbReference type="InterPro" id="IPR001279">
    <property type="entry name" value="Metallo-B-lactamas"/>
</dbReference>
<dbReference type="SUPFAM" id="SSF56281">
    <property type="entry name" value="Metallo-hydrolase/oxidoreductase"/>
    <property type="match status" value="1"/>
</dbReference>
<keyword evidence="5" id="KW-1185">Reference proteome</keyword>
<evidence type="ECO:0000256" key="2">
    <source>
        <dbReference type="SAM" id="MobiDB-lite"/>
    </source>
</evidence>
<dbReference type="GO" id="GO:0070291">
    <property type="term" value="P:N-acylethanolamine metabolic process"/>
    <property type="evidence" value="ECO:0007669"/>
    <property type="project" value="TreeGrafter"/>
</dbReference>
<dbReference type="PIRSF" id="PIRSF038896">
    <property type="entry name" value="NAPE-PLD"/>
    <property type="match status" value="1"/>
</dbReference>
<evidence type="ECO:0000256" key="1">
    <source>
        <dbReference type="PIRSR" id="PIRSR038896-50"/>
    </source>
</evidence>
<dbReference type="InterPro" id="IPR024884">
    <property type="entry name" value="NAPE-PLD"/>
</dbReference>
<dbReference type="AlphaFoldDB" id="A0AAJ0BFG8"/>
<dbReference type="Gene3D" id="3.60.15.10">
    <property type="entry name" value="Ribonuclease Z/Hydroxyacylglutathione hydrolase-like"/>
    <property type="match status" value="1"/>
</dbReference>
<dbReference type="InterPro" id="IPR036866">
    <property type="entry name" value="RibonucZ/Hydroxyglut_hydro"/>
</dbReference>
<dbReference type="FunFam" id="3.60.15.10:FF:000048">
    <property type="entry name" value="Zn-dependent hydrolase/oxidoreductase family protein, putative"/>
    <property type="match status" value="1"/>
</dbReference>
<protein>
    <submittedName>
        <fullName evidence="4">Beta-lactamase superfamily domain-containing protein</fullName>
    </submittedName>
</protein>
<evidence type="ECO:0000313" key="4">
    <source>
        <dbReference type="EMBL" id="KAK1755842.1"/>
    </source>
</evidence>
<dbReference type="PANTHER" id="PTHR15032:SF4">
    <property type="entry name" value="N-ACYL-PHOSPHATIDYLETHANOLAMINE-HYDROLYZING PHOSPHOLIPASE D"/>
    <property type="match status" value="1"/>
</dbReference>
<name>A0AAJ0BFG8_9PEZI</name>
<evidence type="ECO:0000259" key="3">
    <source>
        <dbReference type="Pfam" id="PF12706"/>
    </source>
</evidence>
<dbReference type="GO" id="GO:0008270">
    <property type="term" value="F:zinc ion binding"/>
    <property type="evidence" value="ECO:0007669"/>
    <property type="project" value="InterPro"/>
</dbReference>
<reference evidence="4" key="1">
    <citation type="submission" date="2023-06" db="EMBL/GenBank/DDBJ databases">
        <title>Genome-scale phylogeny and comparative genomics of the fungal order Sordariales.</title>
        <authorList>
            <consortium name="Lawrence Berkeley National Laboratory"/>
            <person name="Hensen N."/>
            <person name="Bonometti L."/>
            <person name="Westerberg I."/>
            <person name="Brannstrom I.O."/>
            <person name="Guillou S."/>
            <person name="Cros-Aarteil S."/>
            <person name="Calhoun S."/>
            <person name="Haridas S."/>
            <person name="Kuo A."/>
            <person name="Mondo S."/>
            <person name="Pangilinan J."/>
            <person name="Riley R."/>
            <person name="Labutti K."/>
            <person name="Andreopoulos B."/>
            <person name="Lipzen A."/>
            <person name="Chen C."/>
            <person name="Yanf M."/>
            <person name="Daum C."/>
            <person name="Ng V."/>
            <person name="Clum A."/>
            <person name="Steindorff A."/>
            <person name="Ohm R."/>
            <person name="Martin F."/>
            <person name="Silar P."/>
            <person name="Natvig D."/>
            <person name="Lalanne C."/>
            <person name="Gautier V."/>
            <person name="Ament-Velasquez S.L."/>
            <person name="Kruys A."/>
            <person name="Hutchinson M.I."/>
            <person name="Powell A.J."/>
            <person name="Barry K."/>
            <person name="Miller A.N."/>
            <person name="Grigoriev I.V."/>
            <person name="Debuchy R."/>
            <person name="Gladieux P."/>
            <person name="Thoren M.H."/>
            <person name="Johannesson H."/>
        </authorList>
    </citation>
    <scope>NUCLEOTIDE SEQUENCE</scope>
    <source>
        <strain evidence="4">PSN4</strain>
    </source>
</reference>
<accession>A0AAJ0BFG8</accession>
<dbReference type="Pfam" id="PF12706">
    <property type="entry name" value="Lactamase_B_2"/>
    <property type="match status" value="2"/>
</dbReference>
<proteinExistence type="predicted"/>
<dbReference type="Proteomes" id="UP001239445">
    <property type="component" value="Unassembled WGS sequence"/>
</dbReference>
<comment type="caution">
    <text evidence="4">The sequence shown here is derived from an EMBL/GenBank/DDBJ whole genome shotgun (WGS) entry which is preliminary data.</text>
</comment>
<feature type="binding site" evidence="1">
    <location>
        <position position="345"/>
    </location>
    <ligand>
        <name>an N-acyl-1,2-diacyl-sn-glycero-3-phosphoethanolamine</name>
        <dbReference type="ChEBI" id="CHEBI:62537"/>
    </ligand>
</feature>
<evidence type="ECO:0000313" key="5">
    <source>
        <dbReference type="Proteomes" id="UP001239445"/>
    </source>
</evidence>